<evidence type="ECO:0000313" key="4">
    <source>
        <dbReference type="Proteomes" id="UP000011729"/>
    </source>
</evidence>
<dbReference type="PATRIC" id="fig|1094489.3.peg.521"/>
<proteinExistence type="predicted"/>
<gene>
    <name evidence="3" type="ordered locus">BAnh1_04180</name>
</gene>
<organism evidence="3 4">
    <name type="scientific">Bartonella australis (strain Aust/NH1)</name>
    <dbReference type="NCBI Taxonomy" id="1094489"/>
    <lineage>
        <taxon>Bacteria</taxon>
        <taxon>Pseudomonadati</taxon>
        <taxon>Pseudomonadota</taxon>
        <taxon>Alphaproteobacteria</taxon>
        <taxon>Hyphomicrobiales</taxon>
        <taxon>Bartonellaceae</taxon>
        <taxon>Bartonella</taxon>
    </lineage>
</organism>
<evidence type="ECO:0000313" key="3">
    <source>
        <dbReference type="EMBL" id="AGF74299.1"/>
    </source>
</evidence>
<dbReference type="HOGENOM" id="CLU_036280_0_0_5"/>
<evidence type="ECO:0000256" key="1">
    <source>
        <dbReference type="SAM" id="MobiDB-lite"/>
    </source>
</evidence>
<dbReference type="STRING" id="1094489.BAnh1_04180"/>
<accession>M1N304</accession>
<reference evidence="3 4" key="1">
    <citation type="journal article" date="2013" name="PLoS Genet.">
        <title>A gene transfer agent and a dynamic repertoire of secretion systems hold the keys to the explosive radiation of the emerging pathogen Bartonella.</title>
        <authorList>
            <person name="Guy L."/>
            <person name="Nystedt B."/>
            <person name="Toft C."/>
            <person name="Zaremba-Niedzwiedzka K."/>
            <person name="Berglund E.C."/>
            <person name="Granberg F."/>
            <person name="Naslund K."/>
            <person name="Eriksson A.S."/>
            <person name="Andersson S.G."/>
        </authorList>
    </citation>
    <scope>NUCLEOTIDE SEQUENCE [LARGE SCALE GENOMIC DNA]</scope>
    <source>
        <strain evidence="3 4">Aust/NH1</strain>
    </source>
</reference>
<dbReference type="KEGG" id="baus:BAnh1_04180"/>
<keyword evidence="4" id="KW-1185">Reference proteome</keyword>
<dbReference type="InterPro" id="IPR011455">
    <property type="entry name" value="DUF1561"/>
</dbReference>
<feature type="chain" id="PRO_5013175423" description="PF07598 family protein" evidence="2">
    <location>
        <begin position="16"/>
        <end position="632"/>
    </location>
</feature>
<dbReference type="eggNOG" id="ENOG5033RPQ">
    <property type="taxonomic scope" value="Bacteria"/>
</dbReference>
<name>M1N304_BARAA</name>
<evidence type="ECO:0000256" key="2">
    <source>
        <dbReference type="SAM" id="SignalP"/>
    </source>
</evidence>
<sequence length="632" mass="70485">MFFFVFLFSFNSLFAASIPQISQKLADKPIDKSIRIKVHNGGEYCYAPAFVDGESYIYIDNCSSSSVQSARYDVFQRVAWKIKNVWLCMTAPGSVTGIGEKATANWGYITLRPCVINDANQRWIVKDSAFYTADEKFRVKDYKWYTYVSKNQGDHYNHTLSQTMSQWMKTVATPGNMSLKTSLNWKFKRSSGFSMYYISDNGSKSEVFDLYYNPENGHIARYFPSSGLLSCMASEQSSSEDWNWVKWKYCNDNISTTKDSGYWGVSLLAGREGPLLDRKGNFLRVTQYGSNWGTPYTAKPSYLKKDKNNSPTSAFILSYDIERWNRYVMANIEEALPYCPAPGKKQNIPGSKRKVKRTLSPDFQLDEEWQKRLYAIAVSTSSVPTGAGVCGVCLLQTFQMIAELQESFPGPPRTRGYFFDTAPNTDPMISLEQRFPLLYRALELATVLYGIPITPEDITTMSVRAAAAAAQITLPTFNWISSSIADNQAAILASIQELFNAPVGTIWVGLSVFTLPDGSTARHAVPILRSPRGLIIIPTNLPASSATFSNFAYALEEIIAPNPNIILFRLTQQRNPVVTAFATLRLAGEASQPLSVTISQNNCTGEGEDRRGNKQLPTSASVNQCASGRCPL</sequence>
<feature type="region of interest" description="Disordered" evidence="1">
    <location>
        <begin position="599"/>
        <end position="620"/>
    </location>
</feature>
<dbReference type="Proteomes" id="UP000011729">
    <property type="component" value="Chromosome"/>
</dbReference>
<feature type="signal peptide" evidence="2">
    <location>
        <begin position="1"/>
        <end position="15"/>
    </location>
</feature>
<dbReference type="EMBL" id="CP003123">
    <property type="protein sequence ID" value="AGF74299.1"/>
    <property type="molecule type" value="Genomic_DNA"/>
</dbReference>
<keyword evidence="2" id="KW-0732">Signal</keyword>
<dbReference type="Pfam" id="PF07598">
    <property type="entry name" value="DUF1561"/>
    <property type="match status" value="1"/>
</dbReference>
<evidence type="ECO:0008006" key="5">
    <source>
        <dbReference type="Google" id="ProtNLM"/>
    </source>
</evidence>
<protein>
    <recommendedName>
        <fullName evidence="5">PF07598 family protein</fullName>
    </recommendedName>
</protein>
<dbReference type="AlphaFoldDB" id="M1N304"/>